<dbReference type="EMBL" id="KN822146">
    <property type="protein sequence ID" value="KIM54828.1"/>
    <property type="molecule type" value="Genomic_DNA"/>
</dbReference>
<feature type="chain" id="PRO_5002159949" evidence="1">
    <location>
        <begin position="24"/>
        <end position="110"/>
    </location>
</feature>
<dbReference type="Gene3D" id="6.10.110.10">
    <property type="match status" value="1"/>
</dbReference>
<reference evidence="2 3" key="1">
    <citation type="submission" date="2014-04" db="EMBL/GenBank/DDBJ databases">
        <authorList>
            <consortium name="DOE Joint Genome Institute"/>
            <person name="Kuo A."/>
            <person name="Kohler A."/>
            <person name="Nagy L.G."/>
            <person name="Floudas D."/>
            <person name="Copeland A."/>
            <person name="Barry K.W."/>
            <person name="Cichocki N."/>
            <person name="Veneault-Fourrey C."/>
            <person name="LaButti K."/>
            <person name="Lindquist E.A."/>
            <person name="Lipzen A."/>
            <person name="Lundell T."/>
            <person name="Morin E."/>
            <person name="Murat C."/>
            <person name="Sun H."/>
            <person name="Tunlid A."/>
            <person name="Henrissat B."/>
            <person name="Grigoriev I.V."/>
            <person name="Hibbett D.S."/>
            <person name="Martin F."/>
            <person name="Nordberg H.P."/>
            <person name="Cantor M.N."/>
            <person name="Hua S.X."/>
        </authorList>
    </citation>
    <scope>NUCLEOTIDE SEQUENCE [LARGE SCALE GENOMIC DNA]</scope>
    <source>
        <strain evidence="2 3">Foug A</strain>
    </source>
</reference>
<keyword evidence="1" id="KW-0732">Signal</keyword>
<dbReference type="AlphaFoldDB" id="A0A0C2YYZ6"/>
<dbReference type="OrthoDB" id="440424at2759"/>
<gene>
    <name evidence="2" type="ORF">SCLCIDRAFT_135972</name>
</gene>
<evidence type="ECO:0000256" key="1">
    <source>
        <dbReference type="SAM" id="SignalP"/>
    </source>
</evidence>
<name>A0A0C2YYZ6_9AGAM</name>
<proteinExistence type="predicted"/>
<dbReference type="Proteomes" id="UP000053989">
    <property type="component" value="Unassembled WGS sequence"/>
</dbReference>
<dbReference type="InParanoid" id="A0A0C2YYZ6"/>
<keyword evidence="3" id="KW-1185">Reference proteome</keyword>
<organism evidence="2 3">
    <name type="scientific">Scleroderma citrinum Foug A</name>
    <dbReference type="NCBI Taxonomy" id="1036808"/>
    <lineage>
        <taxon>Eukaryota</taxon>
        <taxon>Fungi</taxon>
        <taxon>Dikarya</taxon>
        <taxon>Basidiomycota</taxon>
        <taxon>Agaricomycotina</taxon>
        <taxon>Agaricomycetes</taxon>
        <taxon>Agaricomycetidae</taxon>
        <taxon>Boletales</taxon>
        <taxon>Sclerodermatineae</taxon>
        <taxon>Sclerodermataceae</taxon>
        <taxon>Scleroderma</taxon>
    </lineage>
</organism>
<accession>A0A0C2YYZ6</accession>
<evidence type="ECO:0000313" key="2">
    <source>
        <dbReference type="EMBL" id="KIM54828.1"/>
    </source>
</evidence>
<feature type="signal peptide" evidence="1">
    <location>
        <begin position="1"/>
        <end position="23"/>
    </location>
</feature>
<evidence type="ECO:0000313" key="3">
    <source>
        <dbReference type="Proteomes" id="UP000053989"/>
    </source>
</evidence>
<protein>
    <submittedName>
        <fullName evidence="2">Uncharacterized protein</fullName>
    </submittedName>
</protein>
<dbReference type="InterPro" id="IPR038213">
    <property type="entry name" value="IFI6/IFI27-like_sf"/>
</dbReference>
<reference evidence="3" key="2">
    <citation type="submission" date="2015-01" db="EMBL/GenBank/DDBJ databases">
        <title>Evolutionary Origins and Diversification of the Mycorrhizal Mutualists.</title>
        <authorList>
            <consortium name="DOE Joint Genome Institute"/>
            <consortium name="Mycorrhizal Genomics Consortium"/>
            <person name="Kohler A."/>
            <person name="Kuo A."/>
            <person name="Nagy L.G."/>
            <person name="Floudas D."/>
            <person name="Copeland A."/>
            <person name="Barry K.W."/>
            <person name="Cichocki N."/>
            <person name="Veneault-Fourrey C."/>
            <person name="LaButti K."/>
            <person name="Lindquist E.A."/>
            <person name="Lipzen A."/>
            <person name="Lundell T."/>
            <person name="Morin E."/>
            <person name="Murat C."/>
            <person name="Riley R."/>
            <person name="Ohm R."/>
            <person name="Sun H."/>
            <person name="Tunlid A."/>
            <person name="Henrissat B."/>
            <person name="Grigoriev I.V."/>
            <person name="Hibbett D.S."/>
            <person name="Martin F."/>
        </authorList>
    </citation>
    <scope>NUCLEOTIDE SEQUENCE [LARGE SCALE GENOMIC DNA]</scope>
    <source>
        <strain evidence="3">Foug A</strain>
    </source>
</reference>
<sequence>MLAVLPFQLLAIFFLWLLGFRRGGVERGSFAARHQSRNYQGYIPLKSLFSRFQSYSATHHAPVFHFHDFKEREEAPITTVLSWLVSLSAVFILGREWGLWDVRVAANKLM</sequence>
<dbReference type="HOGENOM" id="CLU_2172547_0_0_1"/>